<feature type="chain" id="PRO_5032562389" evidence="1">
    <location>
        <begin position="23"/>
        <end position="363"/>
    </location>
</feature>
<keyword evidence="1" id="KW-0732">Signal</keyword>
<comment type="caution">
    <text evidence="2">The sequence shown here is derived from an EMBL/GenBank/DDBJ whole genome shotgun (WGS) entry which is preliminary data.</text>
</comment>
<protein>
    <submittedName>
        <fullName evidence="2">Uncharacterized protein</fullName>
    </submittedName>
</protein>
<evidence type="ECO:0000313" key="2">
    <source>
        <dbReference type="EMBL" id="NLR64933.1"/>
    </source>
</evidence>
<dbReference type="RefSeq" id="WP_168870856.1">
    <property type="nucleotide sequence ID" value="NZ_JABAIA010000001.1"/>
</dbReference>
<proteinExistence type="predicted"/>
<dbReference type="EMBL" id="JABAIA010000001">
    <property type="protein sequence ID" value="NLR64933.1"/>
    <property type="molecule type" value="Genomic_DNA"/>
</dbReference>
<name>A0A847RPA8_9BACT</name>
<reference evidence="2 3" key="1">
    <citation type="submission" date="2020-04" db="EMBL/GenBank/DDBJ databases">
        <authorList>
            <person name="Yin C."/>
        </authorList>
    </citation>
    <scope>NUCLEOTIDE SEQUENCE [LARGE SCALE GENOMIC DNA]</scope>
    <source>
        <strain evidence="2 3">Ae27</strain>
    </source>
</reference>
<dbReference type="AlphaFoldDB" id="A0A847RPA8"/>
<organism evidence="2 3">
    <name type="scientific">Chitinophaga varians</name>
    <dbReference type="NCBI Taxonomy" id="2202339"/>
    <lineage>
        <taxon>Bacteria</taxon>
        <taxon>Pseudomonadati</taxon>
        <taxon>Bacteroidota</taxon>
        <taxon>Chitinophagia</taxon>
        <taxon>Chitinophagales</taxon>
        <taxon>Chitinophagaceae</taxon>
        <taxon>Chitinophaga</taxon>
    </lineage>
</organism>
<keyword evidence="3" id="KW-1185">Reference proteome</keyword>
<feature type="signal peptide" evidence="1">
    <location>
        <begin position="1"/>
        <end position="22"/>
    </location>
</feature>
<gene>
    <name evidence="2" type="ORF">HGH92_11515</name>
</gene>
<dbReference type="Proteomes" id="UP000570474">
    <property type="component" value="Unassembled WGS sequence"/>
</dbReference>
<sequence>MSTKQALLLSAVLTVWGMAAMAQYPTDEITPAKSQQQIDLGKGIITLGKEKLLTADKLPQKISGIEVVNATWDTAYLGFISLGSRWMHASPDKEMTAYLSEFVENAFSHLYTAEGTKLLWIVDDLRIGEQPGSVGEKAFIRLKATAYGSTDGQTYKRLYAMDEAKLNRGIGLTKKHHQFIASAFMELLQKAPEKSDVSLTKTDIIQRHLQRRQMPALTAPQMKDGVYQNFEEFRKNAPGLTQFEIKKGEYEYEWVDIIGTTADGRKGRVRSCWAIVKDGNVFRYLDGKLVQLERLNYGYVLSRYLKDSRDRSRSAVVGAVLGGVLGAMIASGSGHMVSADAFPALKVSPDATAIDMETGAFIF</sequence>
<evidence type="ECO:0000313" key="3">
    <source>
        <dbReference type="Proteomes" id="UP000570474"/>
    </source>
</evidence>
<accession>A0A847RPA8</accession>
<evidence type="ECO:0000256" key="1">
    <source>
        <dbReference type="SAM" id="SignalP"/>
    </source>
</evidence>